<proteinExistence type="predicted"/>
<protein>
    <submittedName>
        <fullName evidence="1">Uncharacterized protein</fullName>
    </submittedName>
</protein>
<gene>
    <name evidence="1" type="ORF">QOZ93_002515</name>
</gene>
<dbReference type="Proteomes" id="UP001224418">
    <property type="component" value="Unassembled WGS sequence"/>
</dbReference>
<keyword evidence="2" id="KW-1185">Reference proteome</keyword>
<name>A0ABU0JUI2_HATLI</name>
<evidence type="ECO:0000313" key="1">
    <source>
        <dbReference type="EMBL" id="MDQ0480765.1"/>
    </source>
</evidence>
<dbReference type="EMBL" id="JAUSWN010000027">
    <property type="protein sequence ID" value="MDQ0480765.1"/>
    <property type="molecule type" value="Genomic_DNA"/>
</dbReference>
<accession>A0ABU0JUI2</accession>
<reference evidence="1 2" key="1">
    <citation type="submission" date="2023-07" db="EMBL/GenBank/DDBJ databases">
        <title>Genomic Encyclopedia of Type Strains, Phase IV (KMG-IV): sequencing the most valuable type-strain genomes for metagenomic binning, comparative biology and taxonomic classification.</title>
        <authorList>
            <person name="Goeker M."/>
        </authorList>
    </citation>
    <scope>NUCLEOTIDE SEQUENCE [LARGE SCALE GENOMIC DNA]</scope>
    <source>
        <strain evidence="1 2">DSM 1400</strain>
    </source>
</reference>
<sequence>MKLALNFKNGQKRIFTQQETDQIIKQLNYMKLFQFFMGNRKINGTINLLGQQISANDVFSIEFIL</sequence>
<organism evidence="1 2">
    <name type="scientific">Hathewaya limosa</name>
    <name type="common">Clostridium limosum</name>
    <dbReference type="NCBI Taxonomy" id="1536"/>
    <lineage>
        <taxon>Bacteria</taxon>
        <taxon>Bacillati</taxon>
        <taxon>Bacillota</taxon>
        <taxon>Clostridia</taxon>
        <taxon>Eubacteriales</taxon>
        <taxon>Clostridiaceae</taxon>
        <taxon>Hathewaya</taxon>
    </lineage>
</organism>
<dbReference type="RefSeq" id="WP_111940538.1">
    <property type="nucleotide sequence ID" value="NZ_BAAACJ010000049.1"/>
</dbReference>
<comment type="caution">
    <text evidence="1">The sequence shown here is derived from an EMBL/GenBank/DDBJ whole genome shotgun (WGS) entry which is preliminary data.</text>
</comment>
<evidence type="ECO:0000313" key="2">
    <source>
        <dbReference type="Proteomes" id="UP001224418"/>
    </source>
</evidence>